<dbReference type="PANTHER" id="PTHR39322">
    <property type="entry name" value="ACYL-HOMOSERINE-LACTONE SYNTHASE"/>
    <property type="match status" value="1"/>
</dbReference>
<evidence type="ECO:0000256" key="5">
    <source>
        <dbReference type="PROSITE-ProRule" id="PRU00533"/>
    </source>
</evidence>
<evidence type="ECO:0000313" key="7">
    <source>
        <dbReference type="EMBL" id="MBY8821060.1"/>
    </source>
</evidence>
<keyword evidence="2 6" id="KW-0808">Transferase</keyword>
<name>A0ABS7PID1_9SPHN</name>
<dbReference type="EMBL" id="JAINVV010000001">
    <property type="protein sequence ID" value="MBY8821060.1"/>
    <property type="molecule type" value="Genomic_DNA"/>
</dbReference>
<dbReference type="Gene3D" id="3.40.630.30">
    <property type="match status" value="1"/>
</dbReference>
<dbReference type="Pfam" id="PF00765">
    <property type="entry name" value="Autoind_synth"/>
    <property type="match status" value="1"/>
</dbReference>
<evidence type="ECO:0000256" key="2">
    <source>
        <dbReference type="ARBA" id="ARBA00022679"/>
    </source>
</evidence>
<proteinExistence type="inferred from homology"/>
<evidence type="ECO:0000256" key="6">
    <source>
        <dbReference type="RuleBase" id="RU361135"/>
    </source>
</evidence>
<reference evidence="7 8" key="1">
    <citation type="submission" date="2021-08" db="EMBL/GenBank/DDBJ databases">
        <authorList>
            <person name="Tuo L."/>
        </authorList>
    </citation>
    <scope>NUCLEOTIDE SEQUENCE [LARGE SCALE GENOMIC DNA]</scope>
    <source>
        <strain evidence="7 8">JCM 31229</strain>
    </source>
</reference>
<evidence type="ECO:0000256" key="4">
    <source>
        <dbReference type="ARBA" id="ARBA00022929"/>
    </source>
</evidence>
<comment type="similarity">
    <text evidence="5 6">Belongs to the autoinducer synthase family.</text>
</comment>
<dbReference type="RefSeq" id="WP_222988150.1">
    <property type="nucleotide sequence ID" value="NZ_JAINVV010000001.1"/>
</dbReference>
<sequence>MLKYLDAVGETPTGRYLRTMFEDRKRVFVDRCGWELPVTDCGLEHDQYDGIDARYLGLVGADDAHLASLRLVPTTRPHLLDEHFGYLCECAPPTGPGIFEVTRFCLTPSVPAAQRRMLRTCLISHLVDRCVADGIHMLTGITSAGFLAQLLEMGWRCERLGPEAALASGKVGAFKISFDSDTARQLSERGEYIPPTERDAIGKAYPEAGFLKLELGQ</sequence>
<dbReference type="InterPro" id="IPR016181">
    <property type="entry name" value="Acyl_CoA_acyltransferase"/>
</dbReference>
<dbReference type="PANTHER" id="PTHR39322:SF1">
    <property type="entry name" value="ISOVALERYL-HOMOSERINE LACTONE SYNTHASE"/>
    <property type="match status" value="1"/>
</dbReference>
<keyword evidence="4 5" id="KW-0071">Autoinducer synthesis</keyword>
<comment type="catalytic activity">
    <reaction evidence="6">
        <text>a fatty acyl-[ACP] + S-adenosyl-L-methionine = an N-acyl-L-homoserine lactone + S-methyl-5'-thioadenosine + holo-[ACP] + H(+)</text>
        <dbReference type="Rhea" id="RHEA:10096"/>
        <dbReference type="Rhea" id="RHEA-COMP:9685"/>
        <dbReference type="Rhea" id="RHEA-COMP:14125"/>
        <dbReference type="ChEBI" id="CHEBI:15378"/>
        <dbReference type="ChEBI" id="CHEBI:17509"/>
        <dbReference type="ChEBI" id="CHEBI:55474"/>
        <dbReference type="ChEBI" id="CHEBI:59789"/>
        <dbReference type="ChEBI" id="CHEBI:64479"/>
        <dbReference type="ChEBI" id="CHEBI:138651"/>
        <dbReference type="EC" id="2.3.1.184"/>
    </reaction>
</comment>
<evidence type="ECO:0000256" key="1">
    <source>
        <dbReference type="ARBA" id="ARBA00022654"/>
    </source>
</evidence>
<dbReference type="SUPFAM" id="SSF55729">
    <property type="entry name" value="Acyl-CoA N-acyltransferases (Nat)"/>
    <property type="match status" value="1"/>
</dbReference>
<keyword evidence="8" id="KW-1185">Reference proteome</keyword>
<dbReference type="PROSITE" id="PS51187">
    <property type="entry name" value="AUTOINDUCER_SYNTH_2"/>
    <property type="match status" value="1"/>
</dbReference>
<keyword evidence="1 5" id="KW-0673">Quorum sensing</keyword>
<evidence type="ECO:0000313" key="8">
    <source>
        <dbReference type="Proteomes" id="UP000706039"/>
    </source>
</evidence>
<comment type="caution">
    <text evidence="7">The sequence shown here is derived from an EMBL/GenBank/DDBJ whole genome shotgun (WGS) entry which is preliminary data.</text>
</comment>
<dbReference type="PRINTS" id="PR01549">
    <property type="entry name" value="AUTOINDCRSYN"/>
</dbReference>
<keyword evidence="3 6" id="KW-0949">S-adenosyl-L-methionine</keyword>
<protein>
    <recommendedName>
        <fullName evidence="6">Acyl-homoserine-lactone synthase</fullName>
        <ecNumber evidence="6">2.3.1.184</ecNumber>
    </recommendedName>
    <alternativeName>
        <fullName evidence="6">Autoinducer synthesis protein</fullName>
    </alternativeName>
</protein>
<accession>A0ABS7PID1</accession>
<dbReference type="EC" id="2.3.1.184" evidence="6"/>
<gene>
    <name evidence="7" type="ORF">K7G82_02075</name>
</gene>
<dbReference type="Proteomes" id="UP000706039">
    <property type="component" value="Unassembled WGS sequence"/>
</dbReference>
<dbReference type="InterPro" id="IPR001690">
    <property type="entry name" value="Autoind_synthase"/>
</dbReference>
<organism evidence="7 8">
    <name type="scientific">Sphingomonas colocasiae</name>
    <dbReference type="NCBI Taxonomy" id="1848973"/>
    <lineage>
        <taxon>Bacteria</taxon>
        <taxon>Pseudomonadati</taxon>
        <taxon>Pseudomonadota</taxon>
        <taxon>Alphaproteobacteria</taxon>
        <taxon>Sphingomonadales</taxon>
        <taxon>Sphingomonadaceae</taxon>
        <taxon>Sphingomonas</taxon>
    </lineage>
</organism>
<evidence type="ECO:0000256" key="3">
    <source>
        <dbReference type="ARBA" id="ARBA00022691"/>
    </source>
</evidence>